<dbReference type="GO" id="GO:0005840">
    <property type="term" value="C:ribosome"/>
    <property type="evidence" value="ECO:0007669"/>
    <property type="project" value="UniProtKB-KW"/>
</dbReference>
<dbReference type="EC" id="2.1.1.-" evidence="6"/>
<dbReference type="SUPFAM" id="SSF53335">
    <property type="entry name" value="S-adenosyl-L-methionine-dependent methyltransferases"/>
    <property type="match status" value="1"/>
</dbReference>
<feature type="binding site" evidence="6">
    <location>
        <position position="147"/>
    </location>
    <ligand>
        <name>S-adenosyl-L-methionine</name>
        <dbReference type="ChEBI" id="CHEBI:59789"/>
    </ligand>
</feature>
<dbReference type="CDD" id="cd02440">
    <property type="entry name" value="AdoMet_MTases"/>
    <property type="match status" value="1"/>
</dbReference>
<sequence>MKEQYFELSVLGSNEQSLKELAFDLGVTAIEELENGFIVRSNDDLELVELGIKSLAEALNIPISTQIQIKNNSDWISNYQNSIKPVKCGSFYIRPSWHEASKDSIDIIIDPALAFGSGHHESTSSCLELISEFCAGKKELKTALDVGCGSGILSIALAKLAFEVSSCDTESQAVESCLTNASKNNVKLKEVLLGSIDKASGKYDVICANIIADVIFMLSPELKAKLNEGGYLVLSGILDRYKQRILAEFSELELIKNISKNEWESFIYQKIAK</sequence>
<name>A0ABT8T5X5_9BACT</name>
<evidence type="ECO:0000256" key="3">
    <source>
        <dbReference type="ARBA" id="ARBA00022603"/>
    </source>
</evidence>
<dbReference type="PANTHER" id="PTHR43648:SF1">
    <property type="entry name" value="ELECTRON TRANSFER FLAVOPROTEIN BETA SUBUNIT LYSINE METHYLTRANSFERASE"/>
    <property type="match status" value="1"/>
</dbReference>
<dbReference type="Pfam" id="PF06325">
    <property type="entry name" value="PrmA"/>
    <property type="match status" value="1"/>
</dbReference>
<comment type="caution">
    <text evidence="7">The sequence shown here is derived from an EMBL/GenBank/DDBJ whole genome shotgun (WGS) entry which is preliminary data.</text>
</comment>
<dbReference type="InterPro" id="IPR004498">
    <property type="entry name" value="Ribosomal_PrmA_MeTrfase"/>
</dbReference>
<evidence type="ECO:0000256" key="1">
    <source>
        <dbReference type="ARBA" id="ARBA00009741"/>
    </source>
</evidence>
<proteinExistence type="inferred from homology"/>
<comment type="subcellular location">
    <subcellularLocation>
        <location evidence="6">Cytoplasm</location>
    </subcellularLocation>
</comment>
<dbReference type="GO" id="GO:0008168">
    <property type="term" value="F:methyltransferase activity"/>
    <property type="evidence" value="ECO:0007669"/>
    <property type="project" value="UniProtKB-KW"/>
</dbReference>
<evidence type="ECO:0000256" key="4">
    <source>
        <dbReference type="ARBA" id="ARBA00022679"/>
    </source>
</evidence>
<keyword evidence="2 6" id="KW-0963">Cytoplasm</keyword>
<comment type="function">
    <text evidence="6">Methylates ribosomal protein L11.</text>
</comment>
<feature type="binding site" evidence="6">
    <location>
        <position position="168"/>
    </location>
    <ligand>
        <name>S-adenosyl-L-methionine</name>
        <dbReference type="ChEBI" id="CHEBI:59789"/>
    </ligand>
</feature>
<keyword evidence="7" id="KW-0687">Ribonucleoprotein</keyword>
<keyword evidence="7" id="KW-0689">Ribosomal protein</keyword>
<keyword evidence="3 6" id="KW-0489">Methyltransferase</keyword>
<dbReference type="HAMAP" id="MF_00735">
    <property type="entry name" value="Methyltr_PrmA"/>
    <property type="match status" value="1"/>
</dbReference>
<evidence type="ECO:0000256" key="6">
    <source>
        <dbReference type="HAMAP-Rule" id="MF_00735"/>
    </source>
</evidence>
<evidence type="ECO:0000313" key="8">
    <source>
        <dbReference type="Proteomes" id="UP001171111"/>
    </source>
</evidence>
<keyword evidence="5 6" id="KW-0949">S-adenosyl-L-methionine</keyword>
<feature type="binding site" evidence="6">
    <location>
        <position position="209"/>
    </location>
    <ligand>
        <name>S-adenosyl-L-methionine</name>
        <dbReference type="ChEBI" id="CHEBI:59789"/>
    </ligand>
</feature>
<dbReference type="InterPro" id="IPR050078">
    <property type="entry name" value="Ribosomal_L11_MeTrfase_PrmA"/>
</dbReference>
<protein>
    <recommendedName>
        <fullName evidence="6">Ribosomal protein L11 methyltransferase</fullName>
        <shortName evidence="6">L11 Mtase</shortName>
        <ecNumber evidence="6">2.1.1.-</ecNumber>
    </recommendedName>
</protein>
<feature type="binding site" evidence="6">
    <location>
        <position position="123"/>
    </location>
    <ligand>
        <name>S-adenosyl-L-methionine</name>
        <dbReference type="ChEBI" id="CHEBI:59789"/>
    </ligand>
</feature>
<dbReference type="Gene3D" id="3.40.50.150">
    <property type="entry name" value="Vaccinia Virus protein VP39"/>
    <property type="match status" value="1"/>
</dbReference>
<keyword evidence="8" id="KW-1185">Reference proteome</keyword>
<evidence type="ECO:0000313" key="7">
    <source>
        <dbReference type="EMBL" id="MDO2409070.1"/>
    </source>
</evidence>
<dbReference type="PANTHER" id="PTHR43648">
    <property type="entry name" value="ELECTRON TRANSFER FLAVOPROTEIN BETA SUBUNIT LYSINE METHYLTRANSFERASE"/>
    <property type="match status" value="1"/>
</dbReference>
<dbReference type="NCBIfam" id="NF001786">
    <property type="entry name" value="PRK00517.2-4"/>
    <property type="match status" value="1"/>
</dbReference>
<gene>
    <name evidence="6" type="primary">prmA</name>
    <name evidence="7" type="ORF">Q2362_03010</name>
</gene>
<evidence type="ECO:0000256" key="5">
    <source>
        <dbReference type="ARBA" id="ARBA00022691"/>
    </source>
</evidence>
<dbReference type="NCBIfam" id="TIGR00406">
    <property type="entry name" value="prmA"/>
    <property type="match status" value="1"/>
</dbReference>
<reference evidence="7 8" key="1">
    <citation type="submission" date="2023-06" db="EMBL/GenBank/DDBJ databases">
        <title>Campylobacter magnum sp. nov., isolated from cecal contents of domestic pigs (Sus scrofa domesticus).</title>
        <authorList>
            <person name="Papic B."/>
            <person name="Gruntar I."/>
        </authorList>
    </citation>
    <scope>NUCLEOTIDE SEQUENCE [LARGE SCALE GENOMIC DNA]</scope>
    <source>
        <strain evidence="8">34484-21</strain>
    </source>
</reference>
<comment type="similarity">
    <text evidence="1 6">Belongs to the methyltransferase superfamily. PrmA family.</text>
</comment>
<dbReference type="InterPro" id="IPR029063">
    <property type="entry name" value="SAM-dependent_MTases_sf"/>
</dbReference>
<dbReference type="EMBL" id="JAULJQ010000003">
    <property type="protein sequence ID" value="MDO2409070.1"/>
    <property type="molecule type" value="Genomic_DNA"/>
</dbReference>
<organism evidence="7 8">
    <name type="scientific">Campylobacter magnus</name>
    <dbReference type="NCBI Taxonomy" id="3026462"/>
    <lineage>
        <taxon>Bacteria</taxon>
        <taxon>Pseudomonadati</taxon>
        <taxon>Campylobacterota</taxon>
        <taxon>Epsilonproteobacteria</taxon>
        <taxon>Campylobacterales</taxon>
        <taxon>Campylobacteraceae</taxon>
        <taxon>Campylobacter</taxon>
    </lineage>
</organism>
<accession>A0ABT8T5X5</accession>
<dbReference type="GO" id="GO:0032259">
    <property type="term" value="P:methylation"/>
    <property type="evidence" value="ECO:0007669"/>
    <property type="project" value="UniProtKB-KW"/>
</dbReference>
<evidence type="ECO:0000256" key="2">
    <source>
        <dbReference type="ARBA" id="ARBA00022490"/>
    </source>
</evidence>
<comment type="catalytic activity">
    <reaction evidence="6">
        <text>L-lysyl-[protein] + 3 S-adenosyl-L-methionine = N(6),N(6),N(6)-trimethyl-L-lysyl-[protein] + 3 S-adenosyl-L-homocysteine + 3 H(+)</text>
        <dbReference type="Rhea" id="RHEA:54192"/>
        <dbReference type="Rhea" id="RHEA-COMP:9752"/>
        <dbReference type="Rhea" id="RHEA-COMP:13826"/>
        <dbReference type="ChEBI" id="CHEBI:15378"/>
        <dbReference type="ChEBI" id="CHEBI:29969"/>
        <dbReference type="ChEBI" id="CHEBI:57856"/>
        <dbReference type="ChEBI" id="CHEBI:59789"/>
        <dbReference type="ChEBI" id="CHEBI:61961"/>
    </reaction>
</comment>
<dbReference type="PIRSF" id="PIRSF000401">
    <property type="entry name" value="RPL11_MTase"/>
    <property type="match status" value="1"/>
</dbReference>
<dbReference type="Proteomes" id="UP001171111">
    <property type="component" value="Unassembled WGS sequence"/>
</dbReference>
<keyword evidence="4 6" id="KW-0808">Transferase</keyword>
<dbReference type="RefSeq" id="WP_302243890.1">
    <property type="nucleotide sequence ID" value="NZ_JAULJQ010000003.1"/>
</dbReference>